<dbReference type="KEGG" id="dalk:DSCA_51180"/>
<proteinExistence type="predicted"/>
<dbReference type="EMBL" id="AP021874">
    <property type="protein sequence ID" value="BBO71188.1"/>
    <property type="molecule type" value="Genomic_DNA"/>
</dbReference>
<evidence type="ECO:0000313" key="2">
    <source>
        <dbReference type="EMBL" id="BBO71188.1"/>
    </source>
</evidence>
<evidence type="ECO:0000313" key="3">
    <source>
        <dbReference type="Proteomes" id="UP000427906"/>
    </source>
</evidence>
<reference evidence="2 3" key="1">
    <citation type="submission" date="2019-11" db="EMBL/GenBank/DDBJ databases">
        <title>Comparative genomics of hydrocarbon-degrading Desulfosarcina strains.</title>
        <authorList>
            <person name="Watanabe M."/>
            <person name="Kojima H."/>
            <person name="Fukui M."/>
        </authorList>
    </citation>
    <scope>NUCLEOTIDE SEQUENCE [LARGE SCALE GENOMIC DNA]</scope>
    <source>
        <strain evidence="2 3">PL12</strain>
    </source>
</reference>
<accession>A0A5K7YR45</accession>
<feature type="compositionally biased region" description="Polar residues" evidence="1">
    <location>
        <begin position="36"/>
        <end position="47"/>
    </location>
</feature>
<name>A0A5K7YR45_9BACT</name>
<feature type="compositionally biased region" description="Basic and acidic residues" evidence="1">
    <location>
        <begin position="55"/>
        <end position="76"/>
    </location>
</feature>
<dbReference type="AlphaFoldDB" id="A0A5K7YR45"/>
<sequence length="96" mass="10376">MPFYRLVSPGNTLSGFSRAGRRANGPPGPGMPGLSELSSNEHATTLGPSFRIRHERRDRLEIARSPDRGPGENEDLKSACHSVYMLCRGDGGLKPA</sequence>
<protein>
    <submittedName>
        <fullName evidence="2">Uncharacterized protein</fullName>
    </submittedName>
</protein>
<organism evidence="2 3">
    <name type="scientific">Desulfosarcina alkanivorans</name>
    <dbReference type="NCBI Taxonomy" id="571177"/>
    <lineage>
        <taxon>Bacteria</taxon>
        <taxon>Pseudomonadati</taxon>
        <taxon>Thermodesulfobacteriota</taxon>
        <taxon>Desulfobacteria</taxon>
        <taxon>Desulfobacterales</taxon>
        <taxon>Desulfosarcinaceae</taxon>
        <taxon>Desulfosarcina</taxon>
    </lineage>
</organism>
<gene>
    <name evidence="2" type="ORF">DSCA_51180</name>
</gene>
<dbReference type="Proteomes" id="UP000427906">
    <property type="component" value="Chromosome"/>
</dbReference>
<feature type="region of interest" description="Disordered" evidence="1">
    <location>
        <begin position="1"/>
        <end position="76"/>
    </location>
</feature>
<evidence type="ECO:0000256" key="1">
    <source>
        <dbReference type="SAM" id="MobiDB-lite"/>
    </source>
</evidence>
<keyword evidence="3" id="KW-1185">Reference proteome</keyword>